<keyword evidence="5 6" id="KW-0472">Membrane</keyword>
<comment type="similarity">
    <text evidence="6">Belongs to the TVP38/TMEM64 family.</text>
</comment>
<feature type="transmembrane region" description="Helical" evidence="6">
    <location>
        <begin position="97"/>
        <end position="118"/>
    </location>
</feature>
<evidence type="ECO:0000256" key="2">
    <source>
        <dbReference type="ARBA" id="ARBA00022475"/>
    </source>
</evidence>
<evidence type="ECO:0000256" key="5">
    <source>
        <dbReference type="ARBA" id="ARBA00023136"/>
    </source>
</evidence>
<proteinExistence type="inferred from homology"/>
<evidence type="ECO:0000256" key="6">
    <source>
        <dbReference type="RuleBase" id="RU366058"/>
    </source>
</evidence>
<keyword evidence="9" id="KW-1185">Reference proteome</keyword>
<feature type="transmembrane region" description="Helical" evidence="6">
    <location>
        <begin position="59"/>
        <end position="90"/>
    </location>
</feature>
<dbReference type="GO" id="GO:0005886">
    <property type="term" value="C:plasma membrane"/>
    <property type="evidence" value="ECO:0007669"/>
    <property type="project" value="UniProtKB-SubCell"/>
</dbReference>
<dbReference type="RefSeq" id="WP_189989369.1">
    <property type="nucleotide sequence ID" value="NZ_BMZS01000004.1"/>
</dbReference>
<dbReference type="Proteomes" id="UP000630353">
    <property type="component" value="Unassembled WGS sequence"/>
</dbReference>
<evidence type="ECO:0000313" key="8">
    <source>
        <dbReference type="EMBL" id="GHD49729.1"/>
    </source>
</evidence>
<feature type="domain" description="VTT" evidence="7">
    <location>
        <begin position="77"/>
        <end position="193"/>
    </location>
</feature>
<evidence type="ECO:0000256" key="4">
    <source>
        <dbReference type="ARBA" id="ARBA00022989"/>
    </source>
</evidence>
<evidence type="ECO:0000313" key="9">
    <source>
        <dbReference type="Proteomes" id="UP000630353"/>
    </source>
</evidence>
<dbReference type="InterPro" id="IPR032816">
    <property type="entry name" value="VTT_dom"/>
</dbReference>
<dbReference type="PANTHER" id="PTHR12677">
    <property type="entry name" value="GOLGI APPARATUS MEMBRANE PROTEIN TVP38-RELATED"/>
    <property type="match status" value="1"/>
</dbReference>
<keyword evidence="2 6" id="KW-1003">Cell membrane</keyword>
<organism evidence="8 9">
    <name type="scientific">Thalassobaculum fulvum</name>
    <dbReference type="NCBI Taxonomy" id="1633335"/>
    <lineage>
        <taxon>Bacteria</taxon>
        <taxon>Pseudomonadati</taxon>
        <taxon>Pseudomonadota</taxon>
        <taxon>Alphaproteobacteria</taxon>
        <taxon>Rhodospirillales</taxon>
        <taxon>Thalassobaculaceae</taxon>
        <taxon>Thalassobaculum</taxon>
    </lineage>
</organism>
<feature type="transmembrane region" description="Helical" evidence="6">
    <location>
        <begin position="172"/>
        <end position="193"/>
    </location>
</feature>
<keyword evidence="3 6" id="KW-0812">Transmembrane</keyword>
<dbReference type="InterPro" id="IPR015414">
    <property type="entry name" value="TMEM64"/>
</dbReference>
<feature type="transmembrane region" description="Helical" evidence="6">
    <location>
        <begin position="213"/>
        <end position="231"/>
    </location>
</feature>
<sequence>MSDVTASQIALRLARRPRTAAGLALLVLGLGLVAAAPDPSAMLAASRDVTDWIGRNPTLGAGLFLVFATLGKVTPVPGGVVVMLTAGFLFGPVAGPALASLGSALAAVGVTAAGRWVFPDTVARIKGSRFARYEEAVARDGVAYLAAIRILPVVPAWIGNLLPVAVEIRLRWVFLATLIGVAPLTIVMGGVGSRLQDLTEAASFDAALLFDPATLLPLVGLLVVALLPVAVRRWWSRAPR</sequence>
<accession>A0A918XRS0</accession>
<gene>
    <name evidence="8" type="ORF">GCM10017083_22340</name>
</gene>
<dbReference type="EMBL" id="BMZS01000004">
    <property type="protein sequence ID" value="GHD49729.1"/>
    <property type="molecule type" value="Genomic_DNA"/>
</dbReference>
<evidence type="ECO:0000256" key="3">
    <source>
        <dbReference type="ARBA" id="ARBA00022692"/>
    </source>
</evidence>
<evidence type="ECO:0000259" key="7">
    <source>
        <dbReference type="Pfam" id="PF09335"/>
    </source>
</evidence>
<protein>
    <recommendedName>
        <fullName evidence="6">TVP38/TMEM64 family membrane protein</fullName>
    </recommendedName>
</protein>
<dbReference type="PANTHER" id="PTHR12677:SF59">
    <property type="entry name" value="GOLGI APPARATUS MEMBRANE PROTEIN TVP38-RELATED"/>
    <property type="match status" value="1"/>
</dbReference>
<reference evidence="8" key="1">
    <citation type="journal article" date="2014" name="Int. J. Syst. Evol. Microbiol.">
        <title>Complete genome sequence of Corynebacterium casei LMG S-19264T (=DSM 44701T), isolated from a smear-ripened cheese.</title>
        <authorList>
            <consortium name="US DOE Joint Genome Institute (JGI-PGF)"/>
            <person name="Walter F."/>
            <person name="Albersmeier A."/>
            <person name="Kalinowski J."/>
            <person name="Ruckert C."/>
        </authorList>
    </citation>
    <scope>NUCLEOTIDE SEQUENCE</scope>
    <source>
        <strain evidence="8">KCTC 42651</strain>
    </source>
</reference>
<dbReference type="Pfam" id="PF09335">
    <property type="entry name" value="VTT_dom"/>
    <property type="match status" value="1"/>
</dbReference>
<dbReference type="AlphaFoldDB" id="A0A918XRS0"/>
<name>A0A918XRS0_9PROT</name>
<feature type="transmembrane region" description="Helical" evidence="6">
    <location>
        <begin position="142"/>
        <end position="165"/>
    </location>
</feature>
<comment type="caution">
    <text evidence="8">The sequence shown here is derived from an EMBL/GenBank/DDBJ whole genome shotgun (WGS) entry which is preliminary data.</text>
</comment>
<reference evidence="8" key="2">
    <citation type="submission" date="2020-09" db="EMBL/GenBank/DDBJ databases">
        <authorList>
            <person name="Sun Q."/>
            <person name="Kim S."/>
        </authorList>
    </citation>
    <scope>NUCLEOTIDE SEQUENCE</scope>
    <source>
        <strain evidence="8">KCTC 42651</strain>
    </source>
</reference>
<evidence type="ECO:0000256" key="1">
    <source>
        <dbReference type="ARBA" id="ARBA00004651"/>
    </source>
</evidence>
<comment type="subcellular location">
    <subcellularLocation>
        <location evidence="1 6">Cell membrane</location>
        <topology evidence="1 6">Multi-pass membrane protein</topology>
    </subcellularLocation>
</comment>
<keyword evidence="4 6" id="KW-1133">Transmembrane helix</keyword>